<dbReference type="NCBIfam" id="TIGR03150">
    <property type="entry name" value="fabF"/>
    <property type="match status" value="1"/>
</dbReference>
<evidence type="ECO:0000313" key="15">
    <source>
        <dbReference type="EMBL" id="APW61193.1"/>
    </source>
</evidence>
<dbReference type="SMART" id="SM00825">
    <property type="entry name" value="PKS_KS"/>
    <property type="match status" value="1"/>
</dbReference>
<dbReference type="InterPro" id="IPR014030">
    <property type="entry name" value="Ketoacyl_synth_N"/>
</dbReference>
<dbReference type="GO" id="GO:0005829">
    <property type="term" value="C:cytosol"/>
    <property type="evidence" value="ECO:0007669"/>
    <property type="project" value="TreeGrafter"/>
</dbReference>
<dbReference type="InterPro" id="IPR000794">
    <property type="entry name" value="Beta-ketoacyl_synthase"/>
</dbReference>
<dbReference type="KEGG" id="pbor:BSF38_02697"/>
<evidence type="ECO:0000256" key="1">
    <source>
        <dbReference type="ARBA" id="ARBA00005194"/>
    </source>
</evidence>
<dbReference type="InterPro" id="IPR020841">
    <property type="entry name" value="PKS_Beta-ketoAc_synthase_dom"/>
</dbReference>
<comment type="catalytic activity">
    <reaction evidence="11">
        <text>(9Z)-hexadecenoyl-[ACP] + malonyl-[ACP] + H(+) = 3-oxo-(11Z)-octadecenoyl-[ACP] + holo-[ACP] + CO2</text>
        <dbReference type="Rhea" id="RHEA:55040"/>
        <dbReference type="Rhea" id="RHEA-COMP:9623"/>
        <dbReference type="Rhea" id="RHEA-COMP:9685"/>
        <dbReference type="Rhea" id="RHEA-COMP:10800"/>
        <dbReference type="Rhea" id="RHEA-COMP:14074"/>
        <dbReference type="ChEBI" id="CHEBI:15378"/>
        <dbReference type="ChEBI" id="CHEBI:16526"/>
        <dbReference type="ChEBI" id="CHEBI:64479"/>
        <dbReference type="ChEBI" id="CHEBI:78449"/>
        <dbReference type="ChEBI" id="CHEBI:83989"/>
        <dbReference type="ChEBI" id="CHEBI:138538"/>
        <dbReference type="EC" id="2.3.1.179"/>
    </reaction>
</comment>
<proteinExistence type="inferred from homology"/>
<keyword evidence="5 11" id="KW-0444">Lipid biosynthesis</keyword>
<evidence type="ECO:0000256" key="10">
    <source>
        <dbReference type="ARBA" id="ARBA00023315"/>
    </source>
</evidence>
<evidence type="ECO:0000256" key="5">
    <source>
        <dbReference type="ARBA" id="ARBA00022516"/>
    </source>
</evidence>
<dbReference type="UniPathway" id="UPA00094"/>
<keyword evidence="7" id="KW-0276">Fatty acid metabolism</keyword>
<comment type="similarity">
    <text evidence="2 11 13">Belongs to the thiolase-like superfamily. Beta-ketoacyl-ACP synthases family.</text>
</comment>
<evidence type="ECO:0000256" key="13">
    <source>
        <dbReference type="RuleBase" id="RU003694"/>
    </source>
</evidence>
<reference evidence="16" key="1">
    <citation type="submission" date="2016-12" db="EMBL/GenBank/DDBJ databases">
        <title>Comparative genomics of four Isosphaeraceae planctomycetes: a common pool of plasmids and glycoside hydrolase genes.</title>
        <authorList>
            <person name="Ivanova A."/>
        </authorList>
    </citation>
    <scope>NUCLEOTIDE SEQUENCE [LARGE SCALE GENOMIC DNA]</scope>
    <source>
        <strain evidence="16">PX4</strain>
    </source>
</reference>
<comment type="catalytic activity">
    <reaction evidence="11">
        <text>a fatty acyl-[ACP] + malonyl-[ACP] + H(+) = a 3-oxoacyl-[ACP] + holo-[ACP] + CO2</text>
        <dbReference type="Rhea" id="RHEA:22836"/>
        <dbReference type="Rhea" id="RHEA-COMP:9623"/>
        <dbReference type="Rhea" id="RHEA-COMP:9685"/>
        <dbReference type="Rhea" id="RHEA-COMP:9916"/>
        <dbReference type="Rhea" id="RHEA-COMP:14125"/>
        <dbReference type="ChEBI" id="CHEBI:15378"/>
        <dbReference type="ChEBI" id="CHEBI:16526"/>
        <dbReference type="ChEBI" id="CHEBI:64479"/>
        <dbReference type="ChEBI" id="CHEBI:78449"/>
        <dbReference type="ChEBI" id="CHEBI:78776"/>
        <dbReference type="ChEBI" id="CHEBI:138651"/>
    </reaction>
</comment>
<dbReference type="GO" id="GO:0006633">
    <property type="term" value="P:fatty acid biosynthetic process"/>
    <property type="evidence" value="ECO:0007669"/>
    <property type="project" value="UniProtKB-UniRule"/>
</dbReference>
<dbReference type="SUPFAM" id="SSF53901">
    <property type="entry name" value="Thiolase-like"/>
    <property type="match status" value="2"/>
</dbReference>
<evidence type="ECO:0000256" key="8">
    <source>
        <dbReference type="ARBA" id="ARBA00023098"/>
    </source>
</evidence>
<dbReference type="InterPro" id="IPR017568">
    <property type="entry name" value="3-oxoacyl-ACP_synth-2"/>
</dbReference>
<dbReference type="PANTHER" id="PTHR11712">
    <property type="entry name" value="POLYKETIDE SYNTHASE-RELATED"/>
    <property type="match status" value="1"/>
</dbReference>
<dbReference type="Proteomes" id="UP000186309">
    <property type="component" value="Chromosome"/>
</dbReference>
<gene>
    <name evidence="15" type="primary">fabF_5</name>
    <name evidence="15" type="ORF">BSF38_02697</name>
</gene>
<evidence type="ECO:0000259" key="14">
    <source>
        <dbReference type="PROSITE" id="PS52004"/>
    </source>
</evidence>
<dbReference type="InterPro" id="IPR014031">
    <property type="entry name" value="Ketoacyl_synth_C"/>
</dbReference>
<comment type="function">
    <text evidence="11">Involved in the type II fatty acid elongation cycle. Catalyzes the elongation of a wide range of acyl-ACP by the addition of two carbons from malonyl-ACP to an acyl acceptor. Can efficiently catalyze the conversion of palmitoleoyl-ACP (cis-hexadec-9-enoyl-ACP) to cis-vaccenoyl-ACP (cis-octadec-11-enoyl-ACP), an essential step in the thermal regulation of fatty acid composition.</text>
</comment>
<dbReference type="STRING" id="1387353.BSF38_02697"/>
<keyword evidence="10 11" id="KW-0012">Acyltransferase</keyword>
<accession>A0A1U7CQP1</accession>
<dbReference type="InterPro" id="IPR016039">
    <property type="entry name" value="Thiolase-like"/>
</dbReference>
<keyword evidence="16" id="KW-1185">Reference proteome</keyword>
<dbReference type="EMBL" id="CP019082">
    <property type="protein sequence ID" value="APW61193.1"/>
    <property type="molecule type" value="Genomic_DNA"/>
</dbReference>
<dbReference type="InterPro" id="IPR018201">
    <property type="entry name" value="Ketoacyl_synth_AS"/>
</dbReference>
<dbReference type="CDD" id="cd00834">
    <property type="entry name" value="KAS_I_II"/>
    <property type="match status" value="1"/>
</dbReference>
<keyword evidence="8" id="KW-0443">Lipid metabolism</keyword>
<dbReference type="Gene3D" id="3.40.47.10">
    <property type="match status" value="1"/>
</dbReference>
<evidence type="ECO:0000256" key="2">
    <source>
        <dbReference type="ARBA" id="ARBA00008467"/>
    </source>
</evidence>
<protein>
    <recommendedName>
        <fullName evidence="4 11">3-oxoacyl-[acyl-carrier-protein] synthase 2</fullName>
        <ecNumber evidence="3 11">2.3.1.179</ecNumber>
    </recommendedName>
</protein>
<dbReference type="Pfam" id="PF00109">
    <property type="entry name" value="ketoacyl-synt"/>
    <property type="match status" value="1"/>
</dbReference>
<evidence type="ECO:0000256" key="6">
    <source>
        <dbReference type="ARBA" id="ARBA00022679"/>
    </source>
</evidence>
<evidence type="ECO:0000256" key="11">
    <source>
        <dbReference type="PIRNR" id="PIRNR000447"/>
    </source>
</evidence>
<evidence type="ECO:0000256" key="12">
    <source>
        <dbReference type="PIRSR" id="PIRSR000447-1"/>
    </source>
</evidence>
<feature type="domain" description="Ketosynthase family 3 (KS3)" evidence="14">
    <location>
        <begin position="6"/>
        <end position="414"/>
    </location>
</feature>
<dbReference type="EC" id="2.3.1.179" evidence="3 11"/>
<feature type="active site" description="For beta-ketoacyl synthase activity" evidence="12">
    <location>
        <position position="167"/>
    </location>
</feature>
<dbReference type="PANTHER" id="PTHR11712:SF336">
    <property type="entry name" value="3-OXOACYL-[ACYL-CARRIER-PROTEIN] SYNTHASE, MITOCHONDRIAL"/>
    <property type="match status" value="1"/>
</dbReference>
<dbReference type="PROSITE" id="PS00606">
    <property type="entry name" value="KS3_1"/>
    <property type="match status" value="1"/>
</dbReference>
<evidence type="ECO:0000256" key="3">
    <source>
        <dbReference type="ARBA" id="ARBA00012356"/>
    </source>
</evidence>
<organism evidence="15 16">
    <name type="scientific">Paludisphaera borealis</name>
    <dbReference type="NCBI Taxonomy" id="1387353"/>
    <lineage>
        <taxon>Bacteria</taxon>
        <taxon>Pseudomonadati</taxon>
        <taxon>Planctomycetota</taxon>
        <taxon>Planctomycetia</taxon>
        <taxon>Isosphaerales</taxon>
        <taxon>Isosphaeraceae</taxon>
        <taxon>Paludisphaera</taxon>
    </lineage>
</organism>
<dbReference type="NCBIfam" id="NF005589">
    <property type="entry name" value="PRK07314.1"/>
    <property type="match status" value="1"/>
</dbReference>
<dbReference type="PROSITE" id="PS52004">
    <property type="entry name" value="KS3_2"/>
    <property type="match status" value="1"/>
</dbReference>
<name>A0A1U7CQP1_9BACT</name>
<dbReference type="PIRSF" id="PIRSF000447">
    <property type="entry name" value="KAS_II"/>
    <property type="match status" value="1"/>
</dbReference>
<dbReference type="Pfam" id="PF02801">
    <property type="entry name" value="Ketoacyl-synt_C"/>
    <property type="match status" value="1"/>
</dbReference>
<evidence type="ECO:0000313" key="16">
    <source>
        <dbReference type="Proteomes" id="UP000186309"/>
    </source>
</evidence>
<dbReference type="AlphaFoldDB" id="A0A1U7CQP1"/>
<keyword evidence="9 11" id="KW-0275">Fatty acid biosynthesis</keyword>
<dbReference type="GO" id="GO:0004315">
    <property type="term" value="F:3-oxoacyl-[acyl-carrier-protein] synthase activity"/>
    <property type="evidence" value="ECO:0007669"/>
    <property type="project" value="UniProtKB-UniRule"/>
</dbReference>
<sequence>MNMGEPRRVVITGMGLVTSLGENLNPFWEALCAGRSGVGPLTLFDTTEFKVHFGGQVRDWDPVARFGVKEARHLDRFAQFALVASEHAVVDSGIDFSKLPPEQCGVMIGSGIGGLNEFEAQHSIMMQKGPSRISPFTIPKLMVNAGSGQVSIRWGLRGPCSAIATACASATNAIGDAMKLIQCGDADVMITGGSETAITHMGLGGFAALRALSLRNNDPERASRPFDRDRDGFVLSEGAGILIVEAEEIARARGARIYAELLGYGFAGDGYHITAPDEQGRGAARAMKRCLTDARAPVDAVDYINAHGTSTPLGDLAETIAMKTVFGPHASRLQISSTKSQLGHLLGASGGVELIASTLAIHTGVLPPTINLDEPSEGCDLDYIPNVAREARVDRVMSNSFGFGGHNASLLIGRYTPSGRP</sequence>
<evidence type="ECO:0000256" key="7">
    <source>
        <dbReference type="ARBA" id="ARBA00022832"/>
    </source>
</evidence>
<comment type="pathway">
    <text evidence="1 11">Lipid metabolism; fatty acid biosynthesis.</text>
</comment>
<evidence type="ECO:0000256" key="4">
    <source>
        <dbReference type="ARBA" id="ARBA00014657"/>
    </source>
</evidence>
<evidence type="ECO:0000256" key="9">
    <source>
        <dbReference type="ARBA" id="ARBA00023160"/>
    </source>
</evidence>
<keyword evidence="6 11" id="KW-0808">Transferase</keyword>
<dbReference type="FunFam" id="3.40.47.10:FF:000009">
    <property type="entry name" value="3-oxoacyl-[acyl-carrier-protein] synthase 2"/>
    <property type="match status" value="1"/>
</dbReference>